<dbReference type="AlphaFoldDB" id="A0A383RY81"/>
<keyword evidence="4" id="KW-1185">Reference proteome</keyword>
<evidence type="ECO:0000259" key="2">
    <source>
        <dbReference type="Pfam" id="PF16220"/>
    </source>
</evidence>
<proteinExistence type="predicted"/>
<dbReference type="PANTHER" id="PTHR30273:SF2">
    <property type="entry name" value="PROTEIN FECR"/>
    <property type="match status" value="1"/>
</dbReference>
<dbReference type="Gene3D" id="2.60.120.1440">
    <property type="match status" value="1"/>
</dbReference>
<reference evidence="4" key="1">
    <citation type="submission" date="2018-08" db="EMBL/GenBank/DDBJ databases">
        <authorList>
            <person name="Blom J."/>
        </authorList>
    </citation>
    <scope>NUCLEOTIDE SEQUENCE [LARGE SCALE GENOMIC DNA]</scope>
    <source>
        <strain evidence="4">CCOS 865</strain>
    </source>
</reference>
<dbReference type="InterPro" id="IPR006860">
    <property type="entry name" value="FecR"/>
</dbReference>
<feature type="domain" description="FecR N-terminal" evidence="2">
    <location>
        <begin position="14"/>
        <end position="56"/>
    </location>
</feature>
<evidence type="ECO:0000313" key="4">
    <source>
        <dbReference type="Proteomes" id="UP000263595"/>
    </source>
</evidence>
<dbReference type="PANTHER" id="PTHR30273">
    <property type="entry name" value="PERIPLASMIC SIGNAL SENSOR AND SIGMA FACTOR ACTIVATOR FECR-RELATED"/>
    <property type="match status" value="1"/>
</dbReference>
<dbReference type="EMBL" id="UNOZ01000029">
    <property type="protein sequence ID" value="SYX91574.1"/>
    <property type="molecule type" value="Genomic_DNA"/>
</dbReference>
<feature type="domain" description="FecR protein" evidence="1">
    <location>
        <begin position="114"/>
        <end position="205"/>
    </location>
</feature>
<dbReference type="Pfam" id="PF16220">
    <property type="entry name" value="DUF4880"/>
    <property type="match status" value="1"/>
</dbReference>
<dbReference type="GO" id="GO:0016989">
    <property type="term" value="F:sigma factor antagonist activity"/>
    <property type="evidence" value="ECO:0007669"/>
    <property type="project" value="TreeGrafter"/>
</dbReference>
<dbReference type="RefSeq" id="WP_244216141.1">
    <property type="nucleotide sequence ID" value="NZ_CBCSFL010000001.1"/>
</dbReference>
<dbReference type="InterPro" id="IPR032623">
    <property type="entry name" value="FecR_N"/>
</dbReference>
<evidence type="ECO:0000259" key="1">
    <source>
        <dbReference type="Pfam" id="PF04773"/>
    </source>
</evidence>
<protein>
    <submittedName>
        <fullName evidence="3">Protein FecR</fullName>
    </submittedName>
</protein>
<organism evidence="3 4">
    <name type="scientific">Pseudomonas reidholzensis</name>
    <dbReference type="NCBI Taxonomy" id="1785162"/>
    <lineage>
        <taxon>Bacteria</taxon>
        <taxon>Pseudomonadati</taxon>
        <taxon>Pseudomonadota</taxon>
        <taxon>Gammaproteobacteria</taxon>
        <taxon>Pseudomonadales</taxon>
        <taxon>Pseudomonadaceae</taxon>
        <taxon>Pseudomonas</taxon>
    </lineage>
</organism>
<dbReference type="Pfam" id="PF04773">
    <property type="entry name" value="FecR"/>
    <property type="match status" value="1"/>
</dbReference>
<dbReference type="InterPro" id="IPR012373">
    <property type="entry name" value="Ferrdict_sens_TM"/>
</dbReference>
<evidence type="ECO:0000313" key="3">
    <source>
        <dbReference type="EMBL" id="SYX91574.1"/>
    </source>
</evidence>
<sequence>MSTPLTELQGKVVDEAIDWSVKMTFNTPDSATQQAFEHWLAASPVHRQAWQRMQSLSGHFAGLPKAVALKTLSKLPEGRLQRRQALKLLAVLAGVGVTTWGTRQYTPWQRLVADYSTRIGEHRRWTLDDGSVLDLNTDSAISVDFAADQRLLTLLRGEVALECGADQRPLRLQTPECLLEAFATRFEVRLQDGATCLSVADGAVRVSRSASAEPLTVQQGERWRITATQALRLPPPDPQQSAWRDGMFIARDLPLGDVLKELGRYRVGYLGCDPQIAQMIISGNFSTDRPEQAVELIADSHRLQLHRLTRYWVRLAPA</sequence>
<dbReference type="PIRSF" id="PIRSF018266">
    <property type="entry name" value="FecR"/>
    <property type="match status" value="1"/>
</dbReference>
<gene>
    <name evidence="3" type="primary">fecR</name>
    <name evidence="3" type="ORF">CCOS865_03848</name>
</gene>
<accession>A0A383RY81</accession>
<dbReference type="Proteomes" id="UP000263595">
    <property type="component" value="Unassembled WGS sequence"/>
</dbReference>
<name>A0A383RY81_9PSED</name>